<evidence type="ECO:0000256" key="1">
    <source>
        <dbReference type="ARBA" id="ARBA00022553"/>
    </source>
</evidence>
<dbReference type="InterPro" id="IPR014840">
    <property type="entry name" value="HRD"/>
</dbReference>
<sequence>MPSDVEMPTDDAEHPPTSPSAATSRRSSLAIIVNPTPAVAAIPVLVHSPSPRVPDAAPAPPAPPAAAPTPSLPPPPSSAASTKPASSAKPRSTKPPKARSPSPSPPPPPAPPLQTVRLDIRLGGPSNYEVDIARQAKDTGQRPPTPPPTVAKKVADSSDSEDDDDDKKDKDKAKIKKKKKKNAGSEYYDTTDPFIDDSELALDERQFFAQTKQQGFYVSSGEVALLKDKTPKKPKSKKISFAAGLHPSLNLGEGTRDAPIAIDADTDAAPAPSVSTAAPSGTQLLREGGVHLAADVAHVGQKRKRPGSAMTSIVTENGKRKKVVDERMFHPDLQRGIAELRVLVKQESWENKGKFPPSLKPALAKLAILAIRLDEYDDDFFSLMPMIFPYNKFTMSKLIKRTVFTDHLTLLTERQDVLLTQLATLAKDGFEKAKEEWERNVVAWDRRQEKSRLEAGEASTGTGSAAPTRHPTEEMDVDGAAASQDGDGAPGKDKDGKHSANDPPAKRYRMTDQMKAIVWELVLLSNECCRLENEKNQLEGSVIQVSDQGLRKVLYQKIVAAYPDGWMSSGQISRDVSAMKKRLEREAMEEGDD</sequence>
<feature type="compositionally biased region" description="Low complexity" evidence="2">
    <location>
        <begin position="478"/>
        <end position="487"/>
    </location>
</feature>
<feature type="compositionally biased region" description="Basic and acidic residues" evidence="2">
    <location>
        <begin position="131"/>
        <end position="140"/>
    </location>
</feature>
<feature type="compositionally biased region" description="Low complexity" evidence="2">
    <location>
        <begin position="19"/>
        <end position="28"/>
    </location>
</feature>
<evidence type="ECO:0000259" key="3">
    <source>
        <dbReference type="Pfam" id="PF08729"/>
    </source>
</evidence>
<feature type="compositionally biased region" description="Basic and acidic residues" evidence="2">
    <location>
        <begin position="490"/>
        <end position="500"/>
    </location>
</feature>
<protein>
    <recommendedName>
        <fullName evidence="7">Ubinuclein middle domain-containing protein</fullName>
    </recommendedName>
</protein>
<reference evidence="6" key="1">
    <citation type="submission" date="2014-04" db="EMBL/GenBank/DDBJ databases">
        <title>Evolutionary Origins and Diversification of the Mycorrhizal Mutualists.</title>
        <authorList>
            <consortium name="DOE Joint Genome Institute"/>
            <consortium name="Mycorrhizal Genomics Consortium"/>
            <person name="Kohler A."/>
            <person name="Kuo A."/>
            <person name="Nagy L.G."/>
            <person name="Floudas D."/>
            <person name="Copeland A."/>
            <person name="Barry K.W."/>
            <person name="Cichocki N."/>
            <person name="Veneault-Fourrey C."/>
            <person name="LaButti K."/>
            <person name="Lindquist E.A."/>
            <person name="Lipzen A."/>
            <person name="Lundell T."/>
            <person name="Morin E."/>
            <person name="Murat C."/>
            <person name="Riley R."/>
            <person name="Ohm R."/>
            <person name="Sun H."/>
            <person name="Tunlid A."/>
            <person name="Henrissat B."/>
            <person name="Grigoriev I.V."/>
            <person name="Hibbett D.S."/>
            <person name="Martin F."/>
        </authorList>
    </citation>
    <scope>NUCLEOTIDE SEQUENCE [LARGE SCALE GENOMIC DNA]</scope>
    <source>
        <strain evidence="6">FD-334 SS-4</strain>
    </source>
</reference>
<feature type="compositionally biased region" description="Pro residues" evidence="2">
    <location>
        <begin position="102"/>
        <end position="112"/>
    </location>
</feature>
<feature type="compositionally biased region" description="Basic residues" evidence="2">
    <location>
        <begin position="173"/>
        <end position="182"/>
    </location>
</feature>
<dbReference type="EMBL" id="KN817552">
    <property type="protein sequence ID" value="KJA22155.1"/>
    <property type="molecule type" value="Genomic_DNA"/>
</dbReference>
<dbReference type="Proteomes" id="UP000054270">
    <property type="component" value="Unassembled WGS sequence"/>
</dbReference>
<evidence type="ECO:0000256" key="2">
    <source>
        <dbReference type="SAM" id="MobiDB-lite"/>
    </source>
</evidence>
<dbReference type="STRING" id="945553.A0A0D2PQN8"/>
<evidence type="ECO:0000259" key="4">
    <source>
        <dbReference type="Pfam" id="PF14075"/>
    </source>
</evidence>
<dbReference type="InterPro" id="IPR026947">
    <property type="entry name" value="UBN_middle_dom"/>
</dbReference>
<dbReference type="OMA" id="HANRSKF"/>
<evidence type="ECO:0008006" key="7">
    <source>
        <dbReference type="Google" id="ProtNLM"/>
    </source>
</evidence>
<feature type="region of interest" description="Disordered" evidence="2">
    <location>
        <begin position="48"/>
        <end position="193"/>
    </location>
</feature>
<evidence type="ECO:0000313" key="5">
    <source>
        <dbReference type="EMBL" id="KJA22155.1"/>
    </source>
</evidence>
<gene>
    <name evidence="5" type="ORF">HYPSUDRAFT_186618</name>
</gene>
<feature type="compositionally biased region" description="Low complexity" evidence="2">
    <location>
        <begin position="78"/>
        <end position="90"/>
    </location>
</feature>
<keyword evidence="1" id="KW-0597">Phosphoprotein</keyword>
<dbReference type="OrthoDB" id="5576775at2759"/>
<feature type="compositionally biased region" description="Pro residues" evidence="2">
    <location>
        <begin position="57"/>
        <end position="77"/>
    </location>
</feature>
<feature type="compositionally biased region" description="Low complexity" evidence="2">
    <location>
        <begin position="456"/>
        <end position="466"/>
    </location>
</feature>
<feature type="region of interest" description="Disordered" evidence="2">
    <location>
        <begin position="451"/>
        <end position="508"/>
    </location>
</feature>
<evidence type="ECO:0000313" key="6">
    <source>
        <dbReference type="Proteomes" id="UP000054270"/>
    </source>
</evidence>
<feature type="domain" description="Hpc2-related" evidence="3">
    <location>
        <begin position="177"/>
        <end position="223"/>
    </location>
</feature>
<proteinExistence type="predicted"/>
<feature type="region of interest" description="Disordered" evidence="2">
    <location>
        <begin position="1"/>
        <end position="29"/>
    </location>
</feature>
<keyword evidence="6" id="KW-1185">Reference proteome</keyword>
<dbReference type="Pfam" id="PF14075">
    <property type="entry name" value="UBN_AB"/>
    <property type="match status" value="1"/>
</dbReference>
<feature type="domain" description="Ubinuclein middle" evidence="4">
    <location>
        <begin position="329"/>
        <end position="574"/>
    </location>
</feature>
<accession>A0A0D2PQN8</accession>
<dbReference type="Pfam" id="PF08729">
    <property type="entry name" value="HUN"/>
    <property type="match status" value="1"/>
</dbReference>
<dbReference type="AlphaFoldDB" id="A0A0D2PQN8"/>
<organism evidence="5 6">
    <name type="scientific">Hypholoma sublateritium (strain FD-334 SS-4)</name>
    <dbReference type="NCBI Taxonomy" id="945553"/>
    <lineage>
        <taxon>Eukaryota</taxon>
        <taxon>Fungi</taxon>
        <taxon>Dikarya</taxon>
        <taxon>Basidiomycota</taxon>
        <taxon>Agaricomycotina</taxon>
        <taxon>Agaricomycetes</taxon>
        <taxon>Agaricomycetidae</taxon>
        <taxon>Agaricales</taxon>
        <taxon>Agaricineae</taxon>
        <taxon>Strophariaceae</taxon>
        <taxon>Hypholoma</taxon>
    </lineage>
</organism>
<name>A0A0D2PQN8_HYPSF</name>